<accession>A0AAD5S0J5</accession>
<sequence>NFASELRFYQFPFSFTLPGKNLAPSYDDGVVSVVYNLQAKMHWNVVGLSVGKSYKEWDEPVVVVMPKDARELMLREGEKRVRSVTNDQDASVGEGGDEGENVTILPVGSEKFVYGFTVPSTVFEQGSEVGLHLRLSGMETVEGGVKFRPNRVTCGVRCTKRYITSRGEHSVERQLVSSVAVLVMDGAKDGEESGVGTTLGREGGSSGGGLGALMTTEWAKDVSLSVPGRAQPTVKSPHLVVEYCVVFSVFVEGDRMVPCTVVEVPIVVVTGGQKGEGLFAVNSSASLSALNKPGSPGGAANPHLRLNTSFSTNSTSAPGSPAILSPTHSTHSGNFPPVPPTPTGAHFTITTSTSSSSSNASGSLTNRSHRSGGSSFSSANGTSMERKSAPRGSQGSADSGLNHYRAIYNYTPTSTEEIQLREGDFVTVVESFEDGWGWGKNTSLSVSGYVYLDYLVPLPPSASSSHLPIPSPNSSRPTQRPLGAHHAHSQSYSSSTSGSGAANSNLARTQSSPSLAGEVLNKHGHQRNHSAGGESVTGGVAVPGTGQIGPTYVCIAPYSAVKADEVPLDMGDIVVLK</sequence>
<feature type="compositionally biased region" description="Low complexity" evidence="4">
    <location>
        <begin position="489"/>
        <end position="504"/>
    </location>
</feature>
<feature type="compositionally biased region" description="Polar residues" evidence="4">
    <location>
        <begin position="505"/>
        <end position="514"/>
    </location>
</feature>
<proteinExistence type="predicted"/>
<evidence type="ECO:0000256" key="2">
    <source>
        <dbReference type="ARBA" id="ARBA00022737"/>
    </source>
</evidence>
<dbReference type="PROSITE" id="PS50002">
    <property type="entry name" value="SH3"/>
    <property type="match status" value="1"/>
</dbReference>
<feature type="non-terminal residue" evidence="6">
    <location>
        <position position="1"/>
    </location>
</feature>
<dbReference type="AlphaFoldDB" id="A0AAD5S0J5"/>
<feature type="compositionally biased region" description="Low complexity" evidence="4">
    <location>
        <begin position="348"/>
        <end position="383"/>
    </location>
</feature>
<evidence type="ECO:0000313" key="6">
    <source>
        <dbReference type="EMBL" id="KAJ3031193.1"/>
    </source>
</evidence>
<dbReference type="Proteomes" id="UP001212841">
    <property type="component" value="Unassembled WGS sequence"/>
</dbReference>
<evidence type="ECO:0000313" key="7">
    <source>
        <dbReference type="Proteomes" id="UP001212841"/>
    </source>
</evidence>
<dbReference type="InterPro" id="IPR014752">
    <property type="entry name" value="Arrestin-like_C"/>
</dbReference>
<feature type="region of interest" description="Disordered" evidence="4">
    <location>
        <begin position="463"/>
        <end position="514"/>
    </location>
</feature>
<comment type="caution">
    <text evidence="6">The sequence shown here is derived from an EMBL/GenBank/DDBJ whole genome shotgun (WGS) entry which is preliminary data.</text>
</comment>
<feature type="domain" description="SH3" evidence="5">
    <location>
        <begin position="399"/>
        <end position="460"/>
    </location>
</feature>
<reference evidence="6" key="1">
    <citation type="submission" date="2020-05" db="EMBL/GenBank/DDBJ databases">
        <title>Phylogenomic resolution of chytrid fungi.</title>
        <authorList>
            <person name="Stajich J.E."/>
            <person name="Amses K."/>
            <person name="Simmons R."/>
            <person name="Seto K."/>
            <person name="Myers J."/>
            <person name="Bonds A."/>
            <person name="Quandt C.A."/>
            <person name="Barry K."/>
            <person name="Liu P."/>
            <person name="Grigoriev I."/>
            <person name="Longcore J.E."/>
            <person name="James T.Y."/>
        </authorList>
    </citation>
    <scope>NUCLEOTIDE SEQUENCE</scope>
    <source>
        <strain evidence="6">JEL0318</strain>
    </source>
</reference>
<feature type="region of interest" description="Disordered" evidence="4">
    <location>
        <begin position="289"/>
        <end position="400"/>
    </location>
</feature>
<gene>
    <name evidence="6" type="ORF">HK097_005490</name>
</gene>
<organism evidence="6 7">
    <name type="scientific">Rhizophlyctis rosea</name>
    <dbReference type="NCBI Taxonomy" id="64517"/>
    <lineage>
        <taxon>Eukaryota</taxon>
        <taxon>Fungi</taxon>
        <taxon>Fungi incertae sedis</taxon>
        <taxon>Chytridiomycota</taxon>
        <taxon>Chytridiomycota incertae sedis</taxon>
        <taxon>Chytridiomycetes</taxon>
        <taxon>Rhizophlyctidales</taxon>
        <taxon>Rhizophlyctidaceae</taxon>
        <taxon>Rhizophlyctis</taxon>
    </lineage>
</organism>
<keyword evidence="2" id="KW-0677">Repeat</keyword>
<dbReference type="SUPFAM" id="SSF50044">
    <property type="entry name" value="SH3-domain"/>
    <property type="match status" value="1"/>
</dbReference>
<evidence type="ECO:0000259" key="5">
    <source>
        <dbReference type="PROSITE" id="PS50002"/>
    </source>
</evidence>
<dbReference type="InterPro" id="IPR036028">
    <property type="entry name" value="SH3-like_dom_sf"/>
</dbReference>
<dbReference type="PANTHER" id="PTHR46218">
    <property type="entry name" value="LASP"/>
    <property type="match status" value="1"/>
</dbReference>
<feature type="compositionally biased region" description="Polar residues" evidence="4">
    <location>
        <begin position="306"/>
        <end position="318"/>
    </location>
</feature>
<dbReference type="PANTHER" id="PTHR46218:SF4">
    <property type="entry name" value="LIM AND SH3 DOMAIN PROTEIN LASP"/>
    <property type="match status" value="1"/>
</dbReference>
<evidence type="ECO:0000256" key="3">
    <source>
        <dbReference type="PROSITE-ProRule" id="PRU00192"/>
    </source>
</evidence>
<dbReference type="EMBL" id="JADGJD010002579">
    <property type="protein sequence ID" value="KAJ3031193.1"/>
    <property type="molecule type" value="Genomic_DNA"/>
</dbReference>
<dbReference type="Pfam" id="PF14604">
    <property type="entry name" value="SH3_9"/>
    <property type="match status" value="1"/>
</dbReference>
<dbReference type="InterPro" id="IPR051759">
    <property type="entry name" value="LIM-SH3_domain_protein"/>
</dbReference>
<dbReference type="InterPro" id="IPR001452">
    <property type="entry name" value="SH3_domain"/>
</dbReference>
<dbReference type="Gene3D" id="2.60.40.640">
    <property type="match status" value="1"/>
</dbReference>
<name>A0AAD5S0J5_9FUNG</name>
<evidence type="ECO:0000256" key="1">
    <source>
        <dbReference type="ARBA" id="ARBA00022443"/>
    </source>
</evidence>
<keyword evidence="7" id="KW-1185">Reference proteome</keyword>
<evidence type="ECO:0000256" key="4">
    <source>
        <dbReference type="SAM" id="MobiDB-lite"/>
    </source>
</evidence>
<dbReference type="Gene3D" id="2.30.30.40">
    <property type="entry name" value="SH3 Domains"/>
    <property type="match status" value="1"/>
</dbReference>
<protein>
    <recommendedName>
        <fullName evidence="5">SH3 domain-containing protein</fullName>
    </recommendedName>
</protein>
<dbReference type="SMART" id="SM00326">
    <property type="entry name" value="SH3"/>
    <property type="match status" value="1"/>
</dbReference>
<keyword evidence="1 3" id="KW-0728">SH3 domain</keyword>